<dbReference type="SUPFAM" id="SSF53448">
    <property type="entry name" value="Nucleotide-diphospho-sugar transferases"/>
    <property type="match status" value="1"/>
</dbReference>
<sequence length="296" mass="32272">MLLHHLAVVMPAHNEAEGLPGFLAEIREHVAPLADRVSVIVVDDLSTDDTVEVLAAIGLDWPGLSVIPSPVNRGHGPTALAAYRAALALGPDVIVHVDGDGQFEGKDFPPLIRALDDADVVHGVRQHRTDPWFRRVLTACVGLVIALATGRRIPDVNTPLRAYRPAAIAQLVELVPAGALVPHVHFSLAESRLGLRVRYVRVRSIPRRGSVANGTMWGDQPKQPMLPPARLRDFSRRAAVELWQYSLRPGLDKLDHRGVLDHRGKLEHRGKLDGRGTVEHRGERAETDAASGAPRP</sequence>
<dbReference type="CDD" id="cd04179">
    <property type="entry name" value="DPM_DPG-synthase_like"/>
    <property type="match status" value="1"/>
</dbReference>
<dbReference type="InterPro" id="IPR050256">
    <property type="entry name" value="Glycosyltransferase_2"/>
</dbReference>
<comment type="caution">
    <text evidence="4">The sequence shown here is derived from an EMBL/GenBank/DDBJ whole genome shotgun (WGS) entry which is preliminary data.</text>
</comment>
<dbReference type="RefSeq" id="WP_134492155.1">
    <property type="nucleotide sequence ID" value="NZ_SOEZ01000070.1"/>
</dbReference>
<dbReference type="InterPro" id="IPR029044">
    <property type="entry name" value="Nucleotide-diphossugar_trans"/>
</dbReference>
<dbReference type="Pfam" id="PF00535">
    <property type="entry name" value="Glycos_transf_2"/>
    <property type="match status" value="1"/>
</dbReference>
<reference evidence="4 5" key="1">
    <citation type="submission" date="2019-03" db="EMBL/GenBank/DDBJ databases">
        <title>Genomics of glacier-inhabiting Cryobacterium strains.</title>
        <authorList>
            <person name="Liu Q."/>
            <person name="Xin Y.-H."/>
        </authorList>
    </citation>
    <scope>NUCLEOTIDE SEQUENCE [LARGE SCALE GENOMIC DNA]</scope>
    <source>
        <strain evidence="4 5">Sr47</strain>
    </source>
</reference>
<proteinExistence type="inferred from homology"/>
<evidence type="ECO:0000313" key="5">
    <source>
        <dbReference type="Proteomes" id="UP000297866"/>
    </source>
</evidence>
<feature type="compositionally biased region" description="Basic and acidic residues" evidence="2">
    <location>
        <begin position="265"/>
        <end position="287"/>
    </location>
</feature>
<organism evidence="4 5">
    <name type="scientific">Cryobacterium tagatosivorans</name>
    <dbReference type="NCBI Taxonomy" id="1259199"/>
    <lineage>
        <taxon>Bacteria</taxon>
        <taxon>Bacillati</taxon>
        <taxon>Actinomycetota</taxon>
        <taxon>Actinomycetes</taxon>
        <taxon>Micrococcales</taxon>
        <taxon>Microbacteriaceae</taxon>
        <taxon>Cryobacterium</taxon>
    </lineage>
</organism>
<protein>
    <submittedName>
        <fullName evidence="4">Glycosyltransferase family 2 protein</fullName>
    </submittedName>
</protein>
<keyword evidence="5" id="KW-1185">Reference proteome</keyword>
<dbReference type="Gene3D" id="3.90.550.10">
    <property type="entry name" value="Spore Coat Polysaccharide Biosynthesis Protein SpsA, Chain A"/>
    <property type="match status" value="1"/>
</dbReference>
<feature type="region of interest" description="Disordered" evidence="2">
    <location>
        <begin position="265"/>
        <end position="296"/>
    </location>
</feature>
<evidence type="ECO:0000259" key="3">
    <source>
        <dbReference type="Pfam" id="PF00535"/>
    </source>
</evidence>
<evidence type="ECO:0000256" key="1">
    <source>
        <dbReference type="ARBA" id="ARBA00006739"/>
    </source>
</evidence>
<name>A0A4R8UDB3_9MICO</name>
<comment type="similarity">
    <text evidence="1">Belongs to the glycosyltransferase 2 family.</text>
</comment>
<keyword evidence="4" id="KW-0808">Transferase</keyword>
<dbReference type="InterPro" id="IPR001173">
    <property type="entry name" value="Glyco_trans_2-like"/>
</dbReference>
<dbReference type="GO" id="GO:0016740">
    <property type="term" value="F:transferase activity"/>
    <property type="evidence" value="ECO:0007669"/>
    <property type="project" value="UniProtKB-KW"/>
</dbReference>
<gene>
    <name evidence="4" type="ORF">E3O23_14415</name>
</gene>
<dbReference type="PANTHER" id="PTHR48090">
    <property type="entry name" value="UNDECAPRENYL-PHOSPHATE 4-DEOXY-4-FORMAMIDO-L-ARABINOSE TRANSFERASE-RELATED"/>
    <property type="match status" value="1"/>
</dbReference>
<evidence type="ECO:0000256" key="2">
    <source>
        <dbReference type="SAM" id="MobiDB-lite"/>
    </source>
</evidence>
<dbReference type="OrthoDB" id="3672893at2"/>
<dbReference type="EMBL" id="SOEZ01000070">
    <property type="protein sequence ID" value="TFB47799.1"/>
    <property type="molecule type" value="Genomic_DNA"/>
</dbReference>
<dbReference type="Proteomes" id="UP000297866">
    <property type="component" value="Unassembled WGS sequence"/>
</dbReference>
<feature type="domain" description="Glycosyltransferase 2-like" evidence="3">
    <location>
        <begin position="8"/>
        <end position="138"/>
    </location>
</feature>
<dbReference type="AlphaFoldDB" id="A0A4R8UDB3"/>
<accession>A0A4R8UDB3</accession>
<evidence type="ECO:0000313" key="4">
    <source>
        <dbReference type="EMBL" id="TFB47799.1"/>
    </source>
</evidence>